<sequence length="135" mass="14331">MSDAPPNPPADGTPSAAPPSTPATAPTEIPATSGPYAEREARIVESLKQIYDPEIPMNIVDLGLVYGFEWAGDDVTLKMTLTAPGCPVAGILAEEIKGAIERVAGVHGAKVEMIWDPPWTPDRMSSFAKHQFGYA</sequence>
<evidence type="ECO:0000259" key="2">
    <source>
        <dbReference type="Pfam" id="PF01883"/>
    </source>
</evidence>
<dbReference type="InterPro" id="IPR052339">
    <property type="entry name" value="Fe-S_Maturation_MIP18"/>
</dbReference>
<dbReference type="InterPro" id="IPR002744">
    <property type="entry name" value="MIP18-like"/>
</dbReference>
<evidence type="ECO:0000256" key="1">
    <source>
        <dbReference type="SAM" id="MobiDB-lite"/>
    </source>
</evidence>
<dbReference type="PANTHER" id="PTHR42831:SF1">
    <property type="entry name" value="FE-S PROTEIN MATURATION AUXILIARY FACTOR YITW"/>
    <property type="match status" value="1"/>
</dbReference>
<organism evidence="3">
    <name type="scientific">mine drainage metagenome</name>
    <dbReference type="NCBI Taxonomy" id="410659"/>
    <lineage>
        <taxon>unclassified sequences</taxon>
        <taxon>metagenomes</taxon>
        <taxon>ecological metagenomes</taxon>
    </lineage>
</organism>
<dbReference type="Pfam" id="PF01883">
    <property type="entry name" value="FeS_assembly_P"/>
    <property type="match status" value="1"/>
</dbReference>
<reference evidence="3" key="2">
    <citation type="journal article" date="2014" name="ISME J.">
        <title>Microbial stratification in low pH oxic and suboxic macroscopic growths along an acid mine drainage.</title>
        <authorList>
            <person name="Mendez-Garcia C."/>
            <person name="Mesa V."/>
            <person name="Sprenger R.R."/>
            <person name="Richter M."/>
            <person name="Diez M.S."/>
            <person name="Solano J."/>
            <person name="Bargiela R."/>
            <person name="Golyshina O.V."/>
            <person name="Manteca A."/>
            <person name="Ramos J.L."/>
            <person name="Gallego J.R."/>
            <person name="Llorente I."/>
            <person name="Martins Dos Santos V.A."/>
            <person name="Jensen O.N."/>
            <person name="Pelaez A.I."/>
            <person name="Sanchez J."/>
            <person name="Ferrer M."/>
        </authorList>
    </citation>
    <scope>NUCLEOTIDE SEQUENCE</scope>
</reference>
<reference evidence="3" key="1">
    <citation type="submission" date="2013-08" db="EMBL/GenBank/DDBJ databases">
        <authorList>
            <person name="Mendez C."/>
            <person name="Richter M."/>
            <person name="Ferrer M."/>
            <person name="Sanchez J."/>
        </authorList>
    </citation>
    <scope>NUCLEOTIDE SEQUENCE</scope>
</reference>
<feature type="region of interest" description="Disordered" evidence="1">
    <location>
        <begin position="1"/>
        <end position="36"/>
    </location>
</feature>
<feature type="compositionally biased region" description="Low complexity" evidence="1">
    <location>
        <begin position="22"/>
        <end position="33"/>
    </location>
</feature>
<feature type="compositionally biased region" description="Pro residues" evidence="1">
    <location>
        <begin position="1"/>
        <end position="21"/>
    </location>
</feature>
<dbReference type="Gene3D" id="3.30.300.130">
    <property type="entry name" value="Fe-S cluster assembly (FSCA)"/>
    <property type="match status" value="1"/>
</dbReference>
<gene>
    <name evidence="3" type="ORF">B2A_08600</name>
</gene>
<feature type="domain" description="MIP18 family-like" evidence="2">
    <location>
        <begin position="40"/>
        <end position="111"/>
    </location>
</feature>
<dbReference type="SUPFAM" id="SSF117916">
    <property type="entry name" value="Fe-S cluster assembly (FSCA) domain-like"/>
    <property type="match status" value="1"/>
</dbReference>
<dbReference type="InterPro" id="IPR034904">
    <property type="entry name" value="FSCA_dom_sf"/>
</dbReference>
<accession>T0ZFT8</accession>
<dbReference type="PANTHER" id="PTHR42831">
    <property type="entry name" value="FE-S PROTEIN MATURATION AUXILIARY FACTOR YITW"/>
    <property type="match status" value="1"/>
</dbReference>
<protein>
    <submittedName>
        <fullName evidence="3">FeS assembly SUF system protein</fullName>
    </submittedName>
</protein>
<name>T0ZFT8_9ZZZZ</name>
<evidence type="ECO:0000313" key="3">
    <source>
        <dbReference type="EMBL" id="EQD47061.1"/>
    </source>
</evidence>
<dbReference type="EMBL" id="AUZZ01006196">
    <property type="protein sequence ID" value="EQD47061.1"/>
    <property type="molecule type" value="Genomic_DNA"/>
</dbReference>
<comment type="caution">
    <text evidence="3">The sequence shown here is derived from an EMBL/GenBank/DDBJ whole genome shotgun (WGS) entry which is preliminary data.</text>
</comment>
<dbReference type="AlphaFoldDB" id="T0ZFT8"/>
<proteinExistence type="predicted"/>